<dbReference type="InParanoid" id="U2FL69"/>
<evidence type="ECO:0000313" key="4">
    <source>
        <dbReference type="Proteomes" id="UP000005707"/>
    </source>
</evidence>
<evidence type="ECO:0000259" key="2">
    <source>
        <dbReference type="Pfam" id="PF02517"/>
    </source>
</evidence>
<reference evidence="3 4" key="2">
    <citation type="journal article" date="2013" name="PLoS ONE">
        <title>INDIGO - INtegrated Data Warehouse of MIcrobial GenOmes with Examples from the Red Sea Extremophiles.</title>
        <authorList>
            <person name="Alam I."/>
            <person name="Antunes A."/>
            <person name="Kamau A.A."/>
            <person name="Ba Alawi W."/>
            <person name="Kalkatawi M."/>
            <person name="Stingl U."/>
            <person name="Bajic V.B."/>
        </authorList>
    </citation>
    <scope>NUCLEOTIDE SEQUENCE [LARGE SCALE GENOMIC DNA]</scope>
    <source>
        <strain evidence="3 4">SSD-17B</strain>
    </source>
</reference>
<gene>
    <name evidence="3" type="ORF">HLPCO_001863</name>
</gene>
<keyword evidence="1" id="KW-1133">Transmembrane helix</keyword>
<dbReference type="EMBL" id="AFNU02000006">
    <property type="protein sequence ID" value="ERJ11949.1"/>
    <property type="molecule type" value="Genomic_DNA"/>
</dbReference>
<comment type="caution">
    <text evidence="3">The sequence shown here is derived from an EMBL/GenBank/DDBJ whole genome shotgun (WGS) entry which is preliminary data.</text>
</comment>
<dbReference type="RefSeq" id="WP_008827163.1">
    <property type="nucleotide sequence ID" value="NZ_AFNU02000006.1"/>
</dbReference>
<dbReference type="AlphaFoldDB" id="U2FL69"/>
<keyword evidence="1" id="KW-0812">Transmembrane</keyword>
<keyword evidence="4" id="KW-1185">Reference proteome</keyword>
<evidence type="ECO:0000256" key="1">
    <source>
        <dbReference type="SAM" id="Phobius"/>
    </source>
</evidence>
<feature type="domain" description="CAAX prenyl protease 2/Lysostaphin resistance protein A-like" evidence="2">
    <location>
        <begin position="134"/>
        <end position="231"/>
    </location>
</feature>
<feature type="transmembrane region" description="Helical" evidence="1">
    <location>
        <begin position="195"/>
        <end position="213"/>
    </location>
</feature>
<evidence type="ECO:0000313" key="3">
    <source>
        <dbReference type="EMBL" id="ERJ11949.1"/>
    </source>
</evidence>
<protein>
    <submittedName>
        <fullName evidence="3">CAAX protease self-immunity protein</fullName>
    </submittedName>
</protein>
<sequence length="242" mass="28018">MIKKQKYINWSMVVSRLILFISIQSFIAFIFNLLGKDEPWIESTKWWPVVVLIANIIGIILLSKLFRQEGKSFWSLFRIQTDTLKKDLINSLVIIILLGPIAFIPNVLLATIMFDDPMIAMERLIHPLPLMVAIISGILFSITQGLAEIPVYFSYVMPKLRERGYSKWTAIIIPSLFLGIQHIGVPLMFDLNYLVWRGFMYLPLALFFGIIMYRKPRLLPYLAIIHVLMDLSFAMMLIAESY</sequence>
<dbReference type="OrthoDB" id="8482048at2"/>
<proteinExistence type="predicted"/>
<feature type="transmembrane region" description="Helical" evidence="1">
    <location>
        <begin position="218"/>
        <end position="239"/>
    </location>
</feature>
<reference evidence="3 4" key="1">
    <citation type="journal article" date="2011" name="J. Bacteriol.">
        <title>Genome sequence of Haloplasma contractile, an unusual contractile bacterium from a deep-sea anoxic brine lake.</title>
        <authorList>
            <person name="Antunes A."/>
            <person name="Alam I."/>
            <person name="El Dorry H."/>
            <person name="Siam R."/>
            <person name="Robertson A."/>
            <person name="Bajic V.B."/>
            <person name="Stingl U."/>
        </authorList>
    </citation>
    <scope>NUCLEOTIDE SEQUENCE [LARGE SCALE GENOMIC DNA]</scope>
    <source>
        <strain evidence="3 4">SSD-17B</strain>
    </source>
</reference>
<accession>U2FL69</accession>
<dbReference type="eggNOG" id="ENOG5033B6E">
    <property type="taxonomic scope" value="Bacteria"/>
</dbReference>
<organism evidence="3 4">
    <name type="scientific">Haloplasma contractile SSD-17B</name>
    <dbReference type="NCBI Taxonomy" id="1033810"/>
    <lineage>
        <taxon>Bacteria</taxon>
        <taxon>Bacillati</taxon>
        <taxon>Mycoplasmatota</taxon>
        <taxon>Mollicutes</taxon>
        <taxon>Haloplasmatales</taxon>
        <taxon>Haloplasmataceae</taxon>
        <taxon>Haloplasma</taxon>
    </lineage>
</organism>
<feature type="transmembrane region" description="Helical" evidence="1">
    <location>
        <begin position="12"/>
        <end position="34"/>
    </location>
</feature>
<dbReference type="Pfam" id="PF02517">
    <property type="entry name" value="Rce1-like"/>
    <property type="match status" value="1"/>
</dbReference>
<dbReference type="InterPro" id="IPR003675">
    <property type="entry name" value="Rce1/LyrA-like_dom"/>
</dbReference>
<keyword evidence="3" id="KW-0378">Hydrolase</keyword>
<feature type="transmembrane region" description="Helical" evidence="1">
    <location>
        <begin position="88"/>
        <end position="112"/>
    </location>
</feature>
<dbReference type="Proteomes" id="UP000005707">
    <property type="component" value="Unassembled WGS sequence"/>
</dbReference>
<feature type="transmembrane region" description="Helical" evidence="1">
    <location>
        <begin position="46"/>
        <end position="67"/>
    </location>
</feature>
<feature type="transmembrane region" description="Helical" evidence="1">
    <location>
        <begin position="124"/>
        <end position="147"/>
    </location>
</feature>
<keyword evidence="3" id="KW-0645">Protease</keyword>
<dbReference type="GO" id="GO:0080120">
    <property type="term" value="P:CAAX-box protein maturation"/>
    <property type="evidence" value="ECO:0007669"/>
    <property type="project" value="UniProtKB-ARBA"/>
</dbReference>
<dbReference type="STRING" id="1033810.HLPCO_001863"/>
<keyword evidence="1" id="KW-0472">Membrane</keyword>
<name>U2FL69_9MOLU</name>
<feature type="transmembrane region" description="Helical" evidence="1">
    <location>
        <begin position="168"/>
        <end position="189"/>
    </location>
</feature>
<dbReference type="GO" id="GO:0004175">
    <property type="term" value="F:endopeptidase activity"/>
    <property type="evidence" value="ECO:0007669"/>
    <property type="project" value="UniProtKB-ARBA"/>
</dbReference>
<dbReference type="GO" id="GO:0006508">
    <property type="term" value="P:proteolysis"/>
    <property type="evidence" value="ECO:0007669"/>
    <property type="project" value="UniProtKB-KW"/>
</dbReference>